<dbReference type="Pfam" id="PF04977">
    <property type="entry name" value="DivIC"/>
    <property type="match status" value="1"/>
</dbReference>
<keyword evidence="3 7" id="KW-0812">Transmembrane</keyword>
<reference evidence="10" key="3">
    <citation type="submission" date="2023-04" db="EMBL/GenBank/DDBJ databases">
        <title>Molecular characterization of the Integrative and Conjugative elements harboring multidrug-resistance gene from Glaesserella (Haemophilus) parasuis.</title>
        <authorList>
            <person name="Che Y."/>
            <person name="Zhou L."/>
        </authorList>
    </citation>
    <scope>NUCLEOTIDE SEQUENCE</scope>
    <source>
        <strain evidence="10">Z44</strain>
    </source>
</reference>
<dbReference type="PANTHER" id="PTHR37485:SF1">
    <property type="entry name" value="CELL DIVISION PROTEIN FTSB"/>
    <property type="match status" value="1"/>
</dbReference>
<evidence type="ECO:0000313" key="11">
    <source>
        <dbReference type="Proteomes" id="UP001148834"/>
    </source>
</evidence>
<dbReference type="GO" id="GO:0032153">
    <property type="term" value="C:cell division site"/>
    <property type="evidence" value="ECO:0007669"/>
    <property type="project" value="UniProtKB-UniRule"/>
</dbReference>
<feature type="topological domain" description="Periplasmic" evidence="7">
    <location>
        <begin position="22"/>
        <end position="93"/>
    </location>
</feature>
<evidence type="ECO:0000313" key="8">
    <source>
        <dbReference type="EMBL" id="MDD2167469.1"/>
    </source>
</evidence>
<feature type="topological domain" description="Cytoplasmic" evidence="7">
    <location>
        <begin position="1"/>
        <end position="3"/>
    </location>
</feature>
<dbReference type="Proteomes" id="UP001148834">
    <property type="component" value="Unassembled WGS sequence"/>
</dbReference>
<dbReference type="GO" id="GO:0030428">
    <property type="term" value="C:cell septum"/>
    <property type="evidence" value="ECO:0007669"/>
    <property type="project" value="TreeGrafter"/>
</dbReference>
<comment type="subcellular location">
    <subcellularLocation>
        <location evidence="7">Cell inner membrane</location>
        <topology evidence="7">Single-pass type II membrane protein</topology>
    </subcellularLocation>
    <text evidence="7">Localizes to the division septum.</text>
</comment>
<dbReference type="InterPro" id="IPR023081">
    <property type="entry name" value="Cell_div_FtsB"/>
</dbReference>
<sequence length="93" mass="11056">MRVLIVVLALLLGGFQYAFWFGQNGWNEYQRTKQEVTQLKETNQKLTARNQLIQAEIEDLKTGINALEERARLDREMVKPDETFYRIVPREQR</sequence>
<dbReference type="RefSeq" id="WP_021111600.1">
    <property type="nucleotide sequence ID" value="NZ_CBCRUP010000005.1"/>
</dbReference>
<name>A0A084EAF3_GLAPU</name>
<evidence type="ECO:0000256" key="3">
    <source>
        <dbReference type="ARBA" id="ARBA00022692"/>
    </source>
</evidence>
<dbReference type="Proteomes" id="UP001222296">
    <property type="component" value="Chromosome"/>
</dbReference>
<keyword evidence="7" id="KW-0997">Cell inner membrane</keyword>
<evidence type="ECO:0000256" key="6">
    <source>
        <dbReference type="ARBA" id="ARBA00023306"/>
    </source>
</evidence>
<dbReference type="AlphaFoldDB" id="A0A084EAF3"/>
<evidence type="ECO:0000256" key="5">
    <source>
        <dbReference type="ARBA" id="ARBA00023136"/>
    </source>
</evidence>
<feature type="coiled-coil region" evidence="7">
    <location>
        <begin position="29"/>
        <end position="70"/>
    </location>
</feature>
<gene>
    <name evidence="7 8" type="primary">ftsB</name>
    <name evidence="9" type="ORF">J1G54_06920</name>
    <name evidence="8" type="ORF">N5925_02365</name>
    <name evidence="10" type="ORF">QBL01_05525</name>
</gene>
<accession>A0A084EAF3</accession>
<evidence type="ECO:0000313" key="9">
    <source>
        <dbReference type="EMBL" id="QSX16128.1"/>
    </source>
</evidence>
<organism evidence="8 11">
    <name type="scientific">Glaesserella parasuis</name>
    <name type="common">Haemophilus parasuis</name>
    <dbReference type="NCBI Taxonomy" id="738"/>
    <lineage>
        <taxon>Bacteria</taxon>
        <taxon>Pseudomonadati</taxon>
        <taxon>Pseudomonadota</taxon>
        <taxon>Gammaproteobacteria</taxon>
        <taxon>Pasteurellales</taxon>
        <taxon>Pasteurellaceae</taxon>
        <taxon>Glaesserella</taxon>
    </lineage>
</organism>
<evidence type="ECO:0000256" key="1">
    <source>
        <dbReference type="ARBA" id="ARBA00022475"/>
    </source>
</evidence>
<proteinExistence type="inferred from homology"/>
<keyword evidence="6 7" id="KW-0131">Cell cycle</keyword>
<keyword evidence="7" id="KW-0175">Coiled coil</keyword>
<reference evidence="8" key="2">
    <citation type="submission" date="2022-09" db="EMBL/GenBank/DDBJ databases">
        <title>Molecular characterization of Glaesserella parasuis strains circulating in commercial swine farms using whole-genome sequencing.</title>
        <authorList>
            <person name="Mugabi R."/>
            <person name="Clavijo M."/>
            <person name="Li G."/>
        </authorList>
    </citation>
    <scope>NUCLEOTIDE SEQUENCE</scope>
    <source>
        <strain evidence="8">0435-53</strain>
    </source>
</reference>
<dbReference type="GO" id="GO:0005886">
    <property type="term" value="C:plasma membrane"/>
    <property type="evidence" value="ECO:0007669"/>
    <property type="project" value="UniProtKB-SubCell"/>
</dbReference>
<dbReference type="PANTHER" id="PTHR37485">
    <property type="entry name" value="CELL DIVISION PROTEIN FTSB"/>
    <property type="match status" value="1"/>
</dbReference>
<dbReference type="NCBIfam" id="NF002058">
    <property type="entry name" value="PRK00888.1"/>
    <property type="match status" value="1"/>
</dbReference>
<comment type="similarity">
    <text evidence="7">Belongs to the FtsB family.</text>
</comment>
<dbReference type="GO" id="GO:0043093">
    <property type="term" value="P:FtsZ-dependent cytokinesis"/>
    <property type="evidence" value="ECO:0007669"/>
    <property type="project" value="UniProtKB-UniRule"/>
</dbReference>
<dbReference type="HAMAP" id="MF_00599">
    <property type="entry name" value="FtsB"/>
    <property type="match status" value="1"/>
</dbReference>
<dbReference type="Gene3D" id="1.20.5.400">
    <property type="match status" value="1"/>
</dbReference>
<evidence type="ECO:0000313" key="10">
    <source>
        <dbReference type="EMBL" id="WGE11027.1"/>
    </source>
</evidence>
<evidence type="ECO:0000256" key="4">
    <source>
        <dbReference type="ARBA" id="ARBA00022989"/>
    </source>
</evidence>
<dbReference type="InterPro" id="IPR007060">
    <property type="entry name" value="FtsL/DivIC"/>
</dbReference>
<keyword evidence="5 7" id="KW-0472">Membrane</keyword>
<dbReference type="EMBL" id="JAODIR010000007">
    <property type="protein sequence ID" value="MDD2167469.1"/>
    <property type="molecule type" value="Genomic_DNA"/>
</dbReference>
<comment type="subunit">
    <text evidence="7">Part of a complex composed of FtsB, FtsL and FtsQ.</text>
</comment>
<protein>
    <recommendedName>
        <fullName evidence="7">Cell division protein FtsB</fullName>
    </recommendedName>
</protein>
<comment type="function">
    <text evidence="7">Essential cell division protein. May link together the upstream cell division proteins, which are predominantly cytoplasmic, with the downstream cell division proteins, which are predominantly periplasmic.</text>
</comment>
<evidence type="ECO:0000256" key="7">
    <source>
        <dbReference type="HAMAP-Rule" id="MF_00599"/>
    </source>
</evidence>
<dbReference type="Proteomes" id="UP000662736">
    <property type="component" value="Chromosome"/>
</dbReference>
<dbReference type="EMBL" id="CP071491">
    <property type="protein sequence ID" value="QSX16128.1"/>
    <property type="molecule type" value="Genomic_DNA"/>
</dbReference>
<reference evidence="9" key="1">
    <citation type="submission" date="2021-03" db="EMBL/GenBank/DDBJ databases">
        <title>Characterization of a novel Integrative Conjugative Element in Glaesserella parasuis.</title>
        <authorList>
            <person name="Hu G."/>
            <person name="Sun H."/>
        </authorList>
    </citation>
    <scope>NUCLEOTIDE SEQUENCE</scope>
    <source>
        <strain evidence="9">GHP1807</strain>
    </source>
</reference>
<keyword evidence="2 7" id="KW-0132">Cell division</keyword>
<dbReference type="OrthoDB" id="7061211at2"/>
<keyword evidence="1 7" id="KW-1003">Cell membrane</keyword>
<dbReference type="EMBL" id="CP121769">
    <property type="protein sequence ID" value="WGE11027.1"/>
    <property type="molecule type" value="Genomic_DNA"/>
</dbReference>
<evidence type="ECO:0000256" key="2">
    <source>
        <dbReference type="ARBA" id="ARBA00022618"/>
    </source>
</evidence>
<keyword evidence="4 7" id="KW-1133">Transmembrane helix</keyword>